<keyword evidence="2" id="KW-1185">Reference proteome</keyword>
<proteinExistence type="predicted"/>
<evidence type="ECO:0000313" key="2">
    <source>
        <dbReference type="Proteomes" id="UP000621492"/>
    </source>
</evidence>
<dbReference type="AlphaFoldDB" id="A0A9W5X7T1"/>
<protein>
    <submittedName>
        <fullName evidence="1">Uncharacterized protein</fullName>
    </submittedName>
</protein>
<dbReference type="Proteomes" id="UP000621492">
    <property type="component" value="Unassembled WGS sequence"/>
</dbReference>
<dbReference type="EMBL" id="BMJD01000083">
    <property type="protein sequence ID" value="GGB63126.1"/>
    <property type="molecule type" value="Genomic_DNA"/>
</dbReference>
<comment type="caution">
    <text evidence="1">The sequence shown here is derived from an EMBL/GenBank/DDBJ whole genome shotgun (WGS) entry which is preliminary data.</text>
</comment>
<reference evidence="1" key="2">
    <citation type="submission" date="2020-09" db="EMBL/GenBank/DDBJ databases">
        <authorList>
            <person name="Sun Q."/>
            <person name="Zhou Y."/>
        </authorList>
    </citation>
    <scope>NUCLEOTIDE SEQUENCE</scope>
    <source>
        <strain evidence="1">CGMCC 1.15454</strain>
    </source>
</reference>
<evidence type="ECO:0000313" key="1">
    <source>
        <dbReference type="EMBL" id="GGB63126.1"/>
    </source>
</evidence>
<gene>
    <name evidence="1" type="ORF">GCM10011409_45280</name>
</gene>
<dbReference type="SUPFAM" id="SSF48452">
    <property type="entry name" value="TPR-like"/>
    <property type="match status" value="1"/>
</dbReference>
<dbReference type="Gene3D" id="1.25.40.10">
    <property type="entry name" value="Tetratricopeptide repeat domain"/>
    <property type="match status" value="1"/>
</dbReference>
<accession>A0A9W5X7T1</accession>
<organism evidence="1 2">
    <name type="scientific">Lentibacillus populi</name>
    <dbReference type="NCBI Taxonomy" id="1827502"/>
    <lineage>
        <taxon>Bacteria</taxon>
        <taxon>Bacillati</taxon>
        <taxon>Bacillota</taxon>
        <taxon>Bacilli</taxon>
        <taxon>Bacillales</taxon>
        <taxon>Bacillaceae</taxon>
        <taxon>Lentibacillus</taxon>
    </lineage>
</organism>
<reference evidence="1" key="1">
    <citation type="journal article" date="2014" name="Int. J. Syst. Evol. Microbiol.">
        <title>Complete genome sequence of Corynebacterium casei LMG S-19264T (=DSM 44701T), isolated from a smear-ripened cheese.</title>
        <authorList>
            <consortium name="US DOE Joint Genome Institute (JGI-PGF)"/>
            <person name="Walter F."/>
            <person name="Albersmeier A."/>
            <person name="Kalinowski J."/>
            <person name="Ruckert C."/>
        </authorList>
    </citation>
    <scope>NUCLEOTIDE SEQUENCE</scope>
    <source>
        <strain evidence="1">CGMCC 1.15454</strain>
    </source>
</reference>
<dbReference type="InterPro" id="IPR011990">
    <property type="entry name" value="TPR-like_helical_dom_sf"/>
</dbReference>
<dbReference type="RefSeq" id="WP_188725944.1">
    <property type="nucleotide sequence ID" value="NZ_BMJD01000083.1"/>
</dbReference>
<name>A0A9W5X7T1_9BACI</name>
<sequence length="110" mass="13157">MEIKNITDLDDQTLYVRVVYNYASQLFYLKDYEQVIILANQLISYLKNNHLFYMRGRTFHMLGKTYEKMSDFVLAEKYMLQAISVFTIEELPDYLKKAEEDLTVIRSHLV</sequence>